<protein>
    <submittedName>
        <fullName evidence="4">Putrescine hydroxycinnamoyltransferase 1</fullName>
    </submittedName>
</protein>
<dbReference type="EMBL" id="NCVQ01000004">
    <property type="protein sequence ID" value="PWZ31410.1"/>
    <property type="molecule type" value="Genomic_DNA"/>
</dbReference>
<dbReference type="HOGENOM" id="CLU_014546_5_1_1"/>
<dbReference type="KEGG" id="zma:100279986"/>
<accession>A0A8J8Y5D0</accession>
<proteinExistence type="inferred from homology"/>
<dbReference type="Proteomes" id="UP000251960">
    <property type="component" value="Chromosome 3"/>
</dbReference>
<dbReference type="EMBL" id="NCVQ01000004">
    <property type="protein sequence ID" value="PWZ31409.1"/>
    <property type="molecule type" value="Genomic_DNA"/>
</dbReference>
<evidence type="ECO:0000256" key="1">
    <source>
        <dbReference type="ARBA" id="ARBA00009861"/>
    </source>
</evidence>
<dbReference type="SMR" id="A0A8J8Y5D0"/>
<dbReference type="PANTHER" id="PTHR31642">
    <property type="entry name" value="TRICHOTHECENE 3-O-ACETYLTRANSFERASE"/>
    <property type="match status" value="1"/>
</dbReference>
<dbReference type="PANTHER" id="PTHR31642:SF154">
    <property type="entry name" value="PUTRESCINE HYDROXYCINNAMOYLTRANSFERASE 1"/>
    <property type="match status" value="1"/>
</dbReference>
<comment type="caution">
    <text evidence="5">The sequence shown here is derived from an EMBL/GenBank/DDBJ whole genome shotgun (WGS) entry which is preliminary data.</text>
</comment>
<evidence type="ECO:0000313" key="6">
    <source>
        <dbReference type="Proteomes" id="UP000251960"/>
    </source>
</evidence>
<organism evidence="5">
    <name type="scientific">Zea mays</name>
    <name type="common">Maize</name>
    <dbReference type="NCBI Taxonomy" id="4577"/>
    <lineage>
        <taxon>Eukaryota</taxon>
        <taxon>Viridiplantae</taxon>
        <taxon>Streptophyta</taxon>
        <taxon>Embryophyta</taxon>
        <taxon>Tracheophyta</taxon>
        <taxon>Spermatophyta</taxon>
        <taxon>Magnoliopsida</taxon>
        <taxon>Liliopsida</taxon>
        <taxon>Poales</taxon>
        <taxon>Poaceae</taxon>
        <taxon>PACMAD clade</taxon>
        <taxon>Panicoideae</taxon>
        <taxon>Andropogonodae</taxon>
        <taxon>Andropogoneae</taxon>
        <taxon>Tripsacinae</taxon>
        <taxon>Zea</taxon>
    </lineage>
</organism>
<dbReference type="InterPro" id="IPR023213">
    <property type="entry name" value="CAT-like_dom_sf"/>
</dbReference>
<dbReference type="OMA" id="GKPQFMS"/>
<dbReference type="OrthoDB" id="610638at2759"/>
<dbReference type="Pfam" id="PF02458">
    <property type="entry name" value="Transferase"/>
    <property type="match status" value="1"/>
</dbReference>
<dbReference type="InterPro" id="IPR050317">
    <property type="entry name" value="Plant_Fungal_Acyltransferase"/>
</dbReference>
<comment type="similarity">
    <text evidence="1">Belongs to the plant acyltransferase family.</text>
</comment>
<keyword evidence="2 4" id="KW-0808">Transferase</keyword>
<keyword evidence="3" id="KW-0012">Acyltransferase</keyword>
<dbReference type="AlphaFoldDB" id="A0A8J8Y5D0"/>
<sequence>MESMDLKVQVVESSFIAPSEPTPRKGLWLSSLDILVANIGHTPTIYLYSSNDAAAADFFDVGRLKKAMAKALVPFYPLAGRLGNNSDDGRTEISCNGEGALFVVAHADDELTIDDVKKLKPSPELRRLFVPRIEPSSIMLAIQVTFLKSGGVVLGTALHHAAIDASSAFHFFQTWSAFCKHGDRAAVELPCHDRTLLRARSPPTVHPGTLLTLQPRLTLSDLEGPLAIEVFTISKDQVASLKHLCGGTSTFCAVSALIWQCTCVARRLPPDSQVRMVFPAELRRRMRPPLPNHYFGNAVFRLYVTGAAGDIGTAALGSVATRIKGAIKRLDDELVRSAIDYFENEKAAEMNKRRALRGTLPKTFLNITSWLGRPQYDADFGWGKPQFMSLAESFCGGFVHLMNDERTTYYGGATGDVRMIVCMEAVDMKELGRLLYVKLKQAACAMH</sequence>
<accession>A0A3L6FER9</accession>
<gene>
    <name evidence="5" type="ORF">Zm00014a_001917</name>
</gene>
<evidence type="ECO:0000256" key="3">
    <source>
        <dbReference type="ARBA" id="ARBA00023315"/>
    </source>
</evidence>
<evidence type="ECO:0000313" key="4">
    <source>
        <dbReference type="EMBL" id="PWZ31409.1"/>
    </source>
</evidence>
<reference evidence="5 6" key="1">
    <citation type="journal article" date="2018" name="Nat. Genet.">
        <title>Extensive intraspecific gene order and gene structural variations between Mo17 and other maize genomes.</title>
        <authorList>
            <person name="Sun S."/>
            <person name="Zhou Y."/>
            <person name="Chen J."/>
            <person name="Shi J."/>
            <person name="Zhao H."/>
            <person name="Zhao H."/>
            <person name="Song W."/>
            <person name="Zhang M."/>
            <person name="Cui Y."/>
            <person name="Dong X."/>
            <person name="Liu H."/>
            <person name="Ma X."/>
            <person name="Jiao Y."/>
            <person name="Wang B."/>
            <person name="Wei X."/>
            <person name="Stein J.C."/>
            <person name="Glaubitz J.C."/>
            <person name="Lu F."/>
            <person name="Yu G."/>
            <person name="Liang C."/>
            <person name="Fengler K."/>
            <person name="Li B."/>
            <person name="Rafalski A."/>
            <person name="Schnable P.S."/>
            <person name="Ware D.H."/>
            <person name="Buckler E.S."/>
            <person name="Lai J."/>
        </authorList>
    </citation>
    <scope>NUCLEOTIDE SEQUENCE [LARGE SCALE GENOMIC DNA]</scope>
    <source>
        <strain evidence="6">cv. Missouri 17</strain>
        <tissue evidence="5">Seedling</tissue>
    </source>
</reference>
<name>A0A8J8Y5D0_MAIZE</name>
<evidence type="ECO:0000256" key="2">
    <source>
        <dbReference type="ARBA" id="ARBA00022679"/>
    </source>
</evidence>
<evidence type="ECO:0000313" key="5">
    <source>
        <dbReference type="EMBL" id="PWZ31410.1"/>
    </source>
</evidence>
<dbReference type="Gene3D" id="3.30.559.10">
    <property type="entry name" value="Chloramphenicol acetyltransferase-like domain"/>
    <property type="match status" value="2"/>
</dbReference>
<dbReference type="GO" id="GO:0016747">
    <property type="term" value="F:acyltransferase activity, transferring groups other than amino-acyl groups"/>
    <property type="evidence" value="ECO:0007669"/>
    <property type="project" value="UniProtKB-ARBA"/>
</dbReference>